<keyword evidence="5 9" id="KW-0863">Zinc-finger</keyword>
<dbReference type="SMART" id="SM00487">
    <property type="entry name" value="DEXDc"/>
    <property type="match status" value="1"/>
</dbReference>
<dbReference type="GO" id="GO:0005524">
    <property type="term" value="F:ATP binding"/>
    <property type="evidence" value="ECO:0007669"/>
    <property type="project" value="UniProtKB-KW"/>
</dbReference>
<feature type="compositionally biased region" description="Polar residues" evidence="10">
    <location>
        <begin position="1793"/>
        <end position="1804"/>
    </location>
</feature>
<accession>A0A0G2ES25</accession>
<dbReference type="OrthoDB" id="423221at2759"/>
<evidence type="ECO:0000256" key="1">
    <source>
        <dbReference type="ARBA" id="ARBA00022603"/>
    </source>
</evidence>
<dbReference type="InterPro" id="IPR001525">
    <property type="entry name" value="C5_MeTfrase"/>
</dbReference>
<feature type="compositionally biased region" description="Low complexity" evidence="10">
    <location>
        <begin position="734"/>
        <end position="747"/>
    </location>
</feature>
<name>A0A0G2ES25_PHACM</name>
<keyword evidence="4" id="KW-0547">Nucleotide-binding</keyword>
<dbReference type="SUPFAM" id="SSF53335">
    <property type="entry name" value="S-adenosyl-L-methionine-dependent methyltransferases"/>
    <property type="match status" value="1"/>
</dbReference>
<dbReference type="SUPFAM" id="SSF57850">
    <property type="entry name" value="RING/U-box"/>
    <property type="match status" value="1"/>
</dbReference>
<dbReference type="CDD" id="cd18793">
    <property type="entry name" value="SF2_C_SNF"/>
    <property type="match status" value="1"/>
</dbReference>
<dbReference type="PROSITE" id="PS50089">
    <property type="entry name" value="ZF_RING_2"/>
    <property type="match status" value="1"/>
</dbReference>
<dbReference type="Pfam" id="PF00145">
    <property type="entry name" value="DNA_methylase"/>
    <property type="match status" value="1"/>
</dbReference>
<keyword evidence="3" id="KW-0479">Metal-binding</keyword>
<keyword evidence="7" id="KW-0862">Zinc</keyword>
<keyword evidence="15" id="KW-1185">Reference proteome</keyword>
<feature type="compositionally biased region" description="Acidic residues" evidence="10">
    <location>
        <begin position="1812"/>
        <end position="1844"/>
    </location>
</feature>
<dbReference type="PANTHER" id="PTHR45626:SF26">
    <property type="entry name" value="FAMILY HELICASE, PUTATIVE (AFU_ORTHOLOGUE AFUA_2G09120)-RELATED"/>
    <property type="match status" value="1"/>
</dbReference>
<dbReference type="InterPro" id="IPR001841">
    <property type="entry name" value="Znf_RING"/>
</dbReference>
<keyword evidence="1" id="KW-0489">Methyltransferase</keyword>
<dbReference type="InterPro" id="IPR050628">
    <property type="entry name" value="SNF2_RAD54_helicase_TF"/>
</dbReference>
<dbReference type="GO" id="GO:0032259">
    <property type="term" value="P:methylation"/>
    <property type="evidence" value="ECO:0007669"/>
    <property type="project" value="UniProtKB-KW"/>
</dbReference>
<protein>
    <submittedName>
        <fullName evidence="14">Putative dna repair protein rad8</fullName>
    </submittedName>
</protein>
<dbReference type="SUPFAM" id="SSF52540">
    <property type="entry name" value="P-loop containing nucleoside triphosphate hydrolases"/>
    <property type="match status" value="2"/>
</dbReference>
<dbReference type="InterPro" id="IPR014001">
    <property type="entry name" value="Helicase_ATP-bd"/>
</dbReference>
<evidence type="ECO:0000256" key="6">
    <source>
        <dbReference type="ARBA" id="ARBA00022801"/>
    </source>
</evidence>
<dbReference type="PROSITE" id="PS50119">
    <property type="entry name" value="ZF_BBOX"/>
    <property type="match status" value="1"/>
</dbReference>
<dbReference type="PROSITE" id="PS00518">
    <property type="entry name" value="ZF_RING_1"/>
    <property type="match status" value="1"/>
</dbReference>
<dbReference type="PANTHER" id="PTHR45626">
    <property type="entry name" value="TRANSCRIPTION TERMINATION FACTOR 2-RELATED"/>
    <property type="match status" value="1"/>
</dbReference>
<dbReference type="PROSITE" id="PS51194">
    <property type="entry name" value="HELICASE_CTER"/>
    <property type="match status" value="1"/>
</dbReference>
<reference evidence="14 15" key="1">
    <citation type="submission" date="2015-05" db="EMBL/GenBank/DDBJ databases">
        <title>Distinctive expansion of gene families associated with plant cell wall degradation and secondary metabolism in the genomes of grapevine trunk pathogens.</title>
        <authorList>
            <person name="Lawrence D.P."/>
            <person name="Travadon R."/>
            <person name="Rolshausen P.E."/>
            <person name="Baumgartner K."/>
        </authorList>
    </citation>
    <scope>NUCLEOTIDE SEQUENCE [LARGE SCALE GENOMIC DNA]</scope>
    <source>
        <strain evidence="14">UCRPC4</strain>
    </source>
</reference>
<keyword evidence="6" id="KW-0378">Hydrolase</keyword>
<evidence type="ECO:0000259" key="12">
    <source>
        <dbReference type="PROSITE" id="PS50119"/>
    </source>
</evidence>
<evidence type="ECO:0000256" key="5">
    <source>
        <dbReference type="ARBA" id="ARBA00022771"/>
    </source>
</evidence>
<evidence type="ECO:0000256" key="3">
    <source>
        <dbReference type="ARBA" id="ARBA00022723"/>
    </source>
</evidence>
<evidence type="ECO:0000256" key="8">
    <source>
        <dbReference type="ARBA" id="ARBA00022840"/>
    </source>
</evidence>
<dbReference type="GO" id="GO:0008168">
    <property type="term" value="F:methyltransferase activity"/>
    <property type="evidence" value="ECO:0007669"/>
    <property type="project" value="UniProtKB-KW"/>
</dbReference>
<dbReference type="InterPro" id="IPR001650">
    <property type="entry name" value="Helicase_C-like"/>
</dbReference>
<dbReference type="InterPro" id="IPR017907">
    <property type="entry name" value="Znf_RING_CS"/>
</dbReference>
<evidence type="ECO:0000259" key="13">
    <source>
        <dbReference type="PROSITE" id="PS51194"/>
    </source>
</evidence>
<gene>
    <name evidence="14" type="ORF">UCRPC4_g01821</name>
</gene>
<feature type="region of interest" description="Disordered" evidence="10">
    <location>
        <begin position="1769"/>
        <end position="1844"/>
    </location>
</feature>
<dbReference type="InterPro" id="IPR000330">
    <property type="entry name" value="SNF2_N"/>
</dbReference>
<sequence>MAREIASKSGERPSGSSQPVNRGDALREIADRAVDSAIWSTACQPTGLLDGLLTGTINMSLEEAETVSLAASDALKDAPRGNGIIVPKVPGLSGTTTGVETSLPPLVRVEEIFGDIARKAISLETSESGPGLDAFLDRLGGRKLRVGTVCSGTESPLLAMRVFSQALNNRGHRSFEVDHLFSCEIEPFKQSYIERNFTPAIVFRDVTDFEKNVCTAVSVYNAVHLVPQHLDLLVAGFSCKDFSLLNQHRKKLGEGGTSSQTFNGILSYCQKFRPRVVVLENIQTCPWDKVKICMENIGYVTGFVYVDTKHYYVPQTRKRGYLVAFDSNQAAAIEASWQLEKTGQIPELIQGTSPNEYLESLVSRWKQYMQTDFWRPASSPFFAFMLPDDDPILLAFKKRMSHEGLISRGPKLSSWEACRGRYEGQRVELGLGFLRPITQWQNNGAVHPRDFFWPFWSETQSQRILEVIEISFLRKLLQRSDINYKTRLIEVSQNVDRDLDNRPEGIVGCILPDGQPFISTRGGPLLGRESLALQGLPVDELNLTRETNRELQDLAGNAMSSPVVGCAIISALMAGAHILDEVSDGNRGIDVQVTKANKSDGRRTYDDSNSEICGPQYTWRLPSNADLCRIGTNAARSRQLCTCEGSTLMKDDRPFFICQDCGSILCGVCKGNPRHNYVQLHAPARLDPADFHAQLRNELPPTLQVSGFEADDLYIFKWFEDGKRPEHEFDDRIPSSPAEGSPSPSAKPSRKKAAKTEEILEKMKVERGSLPDEQQYRTHLLFDDPLLLTCIERSQLWTISWESRCLRLQLLIKPQLSQNNTTSTFVGLGYSSDFEWLLFVKPHCKEPLGTKITFMLSSPCARMEPDRDMLTGQWQFRNLAPQSFNMSITGDGQQIPCWESLQGLQVKDMVCSKLQVTVVETTENRIPREVRYLEGTYQLFQNCGTAFGSLHKKLVEGPDIEKGRIKFLFCEHEYLTLPQHDSFVFAEDHGRLNWPSRRTIIGRLDCNFRPKDIKNHVAKEVELTIAGAWESKNMVLSSCSVPLNVKKMKLDAGVNISYGCHDTISLLQFNTILKEGEQRHWVDAAVYNISLERNPRALDFANYMKPLFAISTSSKDPEGWITLPTCDLEIGPSTPFMPCNICAPAKPDDFVDSRRGDISESFHNWERRMKKRPVTVRGTIERHVTKPSEVHIEANVATLFHRALATLVDMDSLSREHKNELVSSWRIAKDDFNNARLDFGTLTLTAIPSTAAMCAQPPSFIDNEKALRPEQLRSLQWMIKQEDPENSPFWHIAIEEACVPALNIRVEAEISVRGYISGGIVADEVGYGKTAVMLGLVDSTWNNLMKPKDLPFLETTATLIVVPHIILTQWEKEIKSFLGLPKSEFLTIRSVQGMSIEKIQQARIVLISHTFLKGLQYQKALARFSNIELKKQLKPGLLFKKWLSARLEDVKKHVLAYHNHNNTGHPEAAEQTDKQGPRKGQKKNKNGLPEILHFFRFKRLIVDEFTYLDGCARQLVETLCADSRWIISGTPDVSNFASVNEMACFIGARLGPDDDREGLYKRSGALDLLARDRTRLDNFQMYQDSHSVAWHEMRHKHAQNFLDTYARQNKPDIEKIISEEHFVPVHLTAPERVFYSAVHQELLSRSMSARKRKELSEEGLKDAVIRLIDSTNNGLEALIRSCSAPLKIEVDCQTLMKGKSLEFNITTSSLLEQLRKTFFQHSCATGKTAKDNPFSKYRQCITDNAYGDNDAMEWIKRLFTIAQTHAVRPTMTKKEEEAKVKKDTEMATKRGQTKANKAQTQPLAQNAVPEDQMPDEDPELDDDSVAEDQEEIDEEETDSDVLEVEEPMLLDGDGRCAKNQVEPNSALHDYLYPEKLMTMRDPTDEGQDKQVPAPPEDIQKPVSKKRKRKTAKDNSNKDASAEKEFQTDLRHRTNAIIDTTQDWIEHIRAMRYFAAIASCTGESDIPLRCSACNKESDKVLHFAEASISIICGHVLCKDCLARAKVSDYRCPTTGCNQVVGEGSVVGADRYAGSGTAQDSKSTKLRTVVQLLKEDDRIAADDKIVIFVQYKDIADGLETELKSQGIRCIAVPDEIQFTARSAALVDDFKALEKKYRVCILRIDSPSAAGLNLQCANHVIFFSTLIKASAQAYHATMRQAIGRAKRFGQTKIVHVWHLMAEHTMDVNILQYRRQAVLTKTGDEFELVKEYLDEGKTMSRPIAGHEGEYAGLSLDSNIVASGDLAND</sequence>
<feature type="region of interest" description="Disordered" evidence="10">
    <location>
        <begin position="727"/>
        <end position="755"/>
    </location>
</feature>
<feature type="domain" description="RING-type" evidence="11">
    <location>
        <begin position="1969"/>
        <end position="2011"/>
    </location>
</feature>
<evidence type="ECO:0000259" key="11">
    <source>
        <dbReference type="PROSITE" id="PS50089"/>
    </source>
</evidence>
<feature type="compositionally biased region" description="Basic and acidic residues" evidence="10">
    <location>
        <begin position="1911"/>
        <end position="1926"/>
    </location>
</feature>
<keyword evidence="2" id="KW-0808">Transferase</keyword>
<evidence type="ECO:0000313" key="15">
    <source>
        <dbReference type="Proteomes" id="UP000053317"/>
    </source>
</evidence>
<evidence type="ECO:0000313" key="14">
    <source>
        <dbReference type="EMBL" id="KKY25557.1"/>
    </source>
</evidence>
<evidence type="ECO:0000256" key="2">
    <source>
        <dbReference type="ARBA" id="ARBA00022679"/>
    </source>
</evidence>
<dbReference type="GO" id="GO:0008270">
    <property type="term" value="F:zinc ion binding"/>
    <property type="evidence" value="ECO:0007669"/>
    <property type="project" value="UniProtKB-KW"/>
</dbReference>
<evidence type="ECO:0000256" key="9">
    <source>
        <dbReference type="PROSITE-ProRule" id="PRU00024"/>
    </source>
</evidence>
<feature type="compositionally biased region" description="Basic and acidic residues" evidence="10">
    <location>
        <begin position="1467"/>
        <end position="1476"/>
    </location>
</feature>
<dbReference type="Gene3D" id="3.40.50.300">
    <property type="entry name" value="P-loop containing nucleotide triphosphate hydrolases"/>
    <property type="match status" value="2"/>
</dbReference>
<dbReference type="GO" id="GO:0006281">
    <property type="term" value="P:DNA repair"/>
    <property type="evidence" value="ECO:0007669"/>
    <property type="project" value="TreeGrafter"/>
</dbReference>
<feature type="compositionally biased region" description="Basic and acidic residues" evidence="10">
    <location>
        <begin position="1772"/>
        <end position="1788"/>
    </location>
</feature>
<evidence type="ECO:0000256" key="7">
    <source>
        <dbReference type="ARBA" id="ARBA00022833"/>
    </source>
</evidence>
<feature type="region of interest" description="Disordered" evidence="10">
    <location>
        <begin position="1880"/>
        <end position="1926"/>
    </location>
</feature>
<feature type="domain" description="B box-type" evidence="12">
    <location>
        <begin position="636"/>
        <end position="686"/>
    </location>
</feature>
<dbReference type="GO" id="GO:0008094">
    <property type="term" value="F:ATP-dependent activity, acting on DNA"/>
    <property type="evidence" value="ECO:0007669"/>
    <property type="project" value="TreeGrafter"/>
</dbReference>
<dbReference type="Gene3D" id="3.40.50.150">
    <property type="entry name" value="Vaccinia Virus protein VP39"/>
    <property type="match status" value="1"/>
</dbReference>
<feature type="domain" description="Helicase C-terminal" evidence="13">
    <location>
        <begin position="2043"/>
        <end position="2210"/>
    </location>
</feature>
<evidence type="ECO:0000256" key="10">
    <source>
        <dbReference type="SAM" id="MobiDB-lite"/>
    </source>
</evidence>
<proteinExistence type="predicted"/>
<dbReference type="InterPro" id="IPR027417">
    <property type="entry name" value="P-loop_NTPase"/>
</dbReference>
<keyword evidence="8" id="KW-0067">ATP-binding</keyword>
<feature type="compositionally biased region" description="Basic and acidic residues" evidence="10">
    <location>
        <begin position="1"/>
        <end position="11"/>
    </location>
</feature>
<feature type="region of interest" description="Disordered" evidence="10">
    <location>
        <begin position="1"/>
        <end position="22"/>
    </location>
</feature>
<organism evidence="14 15">
    <name type="scientific">Phaeomoniella chlamydospora</name>
    <name type="common">Phaeoacremonium chlamydosporum</name>
    <dbReference type="NCBI Taxonomy" id="158046"/>
    <lineage>
        <taxon>Eukaryota</taxon>
        <taxon>Fungi</taxon>
        <taxon>Dikarya</taxon>
        <taxon>Ascomycota</taxon>
        <taxon>Pezizomycotina</taxon>
        <taxon>Eurotiomycetes</taxon>
        <taxon>Chaetothyriomycetidae</taxon>
        <taxon>Phaeomoniellales</taxon>
        <taxon>Phaeomoniellaceae</taxon>
        <taxon>Phaeomoniella</taxon>
    </lineage>
</organism>
<dbReference type="Pfam" id="PF00271">
    <property type="entry name" value="Helicase_C"/>
    <property type="match status" value="1"/>
</dbReference>
<evidence type="ECO:0000256" key="4">
    <source>
        <dbReference type="ARBA" id="ARBA00022741"/>
    </source>
</evidence>
<reference evidence="14 15" key="2">
    <citation type="submission" date="2015-05" db="EMBL/GenBank/DDBJ databases">
        <authorList>
            <person name="Morales-Cruz A."/>
            <person name="Amrine K.C."/>
            <person name="Cantu D."/>
        </authorList>
    </citation>
    <scope>NUCLEOTIDE SEQUENCE [LARGE SCALE GENOMIC DNA]</scope>
    <source>
        <strain evidence="14">UCRPC4</strain>
    </source>
</reference>
<dbReference type="EMBL" id="LCWF01000041">
    <property type="protein sequence ID" value="KKY25557.1"/>
    <property type="molecule type" value="Genomic_DNA"/>
</dbReference>
<dbReference type="GO" id="GO:0016787">
    <property type="term" value="F:hydrolase activity"/>
    <property type="evidence" value="ECO:0007669"/>
    <property type="project" value="UniProtKB-KW"/>
</dbReference>
<dbReference type="InterPro" id="IPR000315">
    <property type="entry name" value="Znf_B-box"/>
</dbReference>
<dbReference type="Proteomes" id="UP000053317">
    <property type="component" value="Unassembled WGS sequence"/>
</dbReference>
<dbReference type="Pfam" id="PF00176">
    <property type="entry name" value="SNF2-rel_dom"/>
    <property type="match status" value="1"/>
</dbReference>
<dbReference type="InterPro" id="IPR029063">
    <property type="entry name" value="SAM-dependent_MTases_sf"/>
</dbReference>
<dbReference type="GO" id="GO:0005634">
    <property type="term" value="C:nucleus"/>
    <property type="evidence" value="ECO:0007669"/>
    <property type="project" value="TreeGrafter"/>
</dbReference>
<feature type="region of interest" description="Disordered" evidence="10">
    <location>
        <begin position="1460"/>
        <end position="1485"/>
    </location>
</feature>
<comment type="caution">
    <text evidence="14">The sequence shown here is derived from an EMBL/GenBank/DDBJ whole genome shotgun (WGS) entry which is preliminary data.</text>
</comment>
<dbReference type="InterPro" id="IPR049730">
    <property type="entry name" value="SNF2/RAD54-like_C"/>
</dbReference>